<dbReference type="AlphaFoldDB" id="A0A084G8H4"/>
<evidence type="ECO:0000256" key="2">
    <source>
        <dbReference type="SAM" id="SignalP"/>
    </source>
</evidence>
<dbReference type="InterPro" id="IPR011022">
    <property type="entry name" value="Arrestin_C-like"/>
</dbReference>
<dbReference type="Pfam" id="PF02752">
    <property type="entry name" value="Arrestin_C"/>
    <property type="match status" value="1"/>
</dbReference>
<dbReference type="VEuPathDB" id="FungiDB:SAPIO_CDS4234"/>
<dbReference type="EMBL" id="JOWA01000091">
    <property type="protein sequence ID" value="KEZ43636.1"/>
    <property type="molecule type" value="Genomic_DNA"/>
</dbReference>
<dbReference type="OrthoDB" id="6123at2759"/>
<accession>A0A084G8H4</accession>
<dbReference type="InterPro" id="IPR036514">
    <property type="entry name" value="SGNH_hydro_sf"/>
</dbReference>
<protein>
    <recommendedName>
        <fullName evidence="3">Arrestin C-terminal-like domain-containing protein</fullName>
    </recommendedName>
</protein>
<dbReference type="SUPFAM" id="SSF52266">
    <property type="entry name" value="SGNH hydrolase"/>
    <property type="match status" value="1"/>
</dbReference>
<proteinExistence type="predicted"/>
<dbReference type="SMART" id="SM01017">
    <property type="entry name" value="Arrestin_C"/>
    <property type="match status" value="1"/>
</dbReference>
<evidence type="ECO:0000313" key="5">
    <source>
        <dbReference type="Proteomes" id="UP000028545"/>
    </source>
</evidence>
<gene>
    <name evidence="4" type="ORF">SAPIO_CDS4234</name>
</gene>
<comment type="caution">
    <text evidence="4">The sequence shown here is derived from an EMBL/GenBank/DDBJ whole genome shotgun (WGS) entry which is preliminary data.</text>
</comment>
<dbReference type="PANTHER" id="PTHR30383">
    <property type="entry name" value="THIOESTERASE 1/PROTEASE 1/LYSOPHOSPHOLIPASE L1"/>
    <property type="match status" value="1"/>
</dbReference>
<name>A0A084G8H4_PSEDA</name>
<dbReference type="GO" id="GO:0004622">
    <property type="term" value="F:phosphatidylcholine lysophospholipase activity"/>
    <property type="evidence" value="ECO:0007669"/>
    <property type="project" value="TreeGrafter"/>
</dbReference>
<feature type="region of interest" description="Disordered" evidence="1">
    <location>
        <begin position="115"/>
        <end position="136"/>
    </location>
</feature>
<dbReference type="InterPro" id="IPR013830">
    <property type="entry name" value="SGNH_hydro"/>
</dbReference>
<dbReference type="GeneID" id="27723306"/>
<dbReference type="HOGENOM" id="CLU_350270_0_0_1"/>
<dbReference type="InterPro" id="IPR011021">
    <property type="entry name" value="Arrestin-like_N"/>
</dbReference>
<sequence>MFLLSLLPLLAVGVFGADGPVTIDGSDAYKQQRNCAAGCFVQFNDVGYPIAMEISCPTFRVQNDCFCRPDLQQEANLYISSCVNRGCSQNAHDISLATKIYDDYCTGNGYTRQAEVTAPSPTGEATNEEKSSSGGGLSKGEIAGIAVGCISAIATVIGVVFRWKSYRMKKKKLQAEAIQPIQPHAIQPPVQQQWGGKKRSIYVMSSDSVTRNHGNAHTVRTLKREEFPINNRIRSTSSVASRFSTSLELSRGPASAFAPPPPRRGLGEILGLSDSVSPGAVSSRFEALLLVTGWNGAAEDRTSRTRTGPGRLGQKIDLLDHQWPSFAGSREKSTTLPAGNHEWPFECVLPGDTAETVEGIPEASITYKLRATITRGGLARVLHTQKHFRILRTFPPTVLELMQDATMESTWAGKIDYSISLGARAAALGSSIPLEMRFTPLLKGLKIEEVTVALMEAREYHGPTLAFLPAKERQVARKVSTWTFQLKEEDWQDSPDGLSQEGWVLSKSLQMPTRVGDCVQDLEVHGIRARHWVEVKTLLHNPDGHVSEEGYGIPTDKPLVSPHPALIRIMALRLMPLGASITYGSGSSDGNGFRKFLRELLVNDGYTVRMVGSLKAGTMENNDNEGWRGYRIDQIEERGKLSAAEFQPNIFTINAGTNDCLQNHGIEGAGERMRHMLDELWKLCPDATMIVSTVLVNSTAGGTVEPRVIRVNEQYREVARRCVAEGKRVVLVDMHGPDGPQLRDLVDGTHPDDVGYFKMASIWHRGILEAETKGFLGTKRWADTSVREDWGLRVDLHLDFSRGN</sequence>
<dbReference type="Gene3D" id="2.60.40.640">
    <property type="match status" value="1"/>
</dbReference>
<reference evidence="4 5" key="1">
    <citation type="journal article" date="2014" name="Genome Announc.">
        <title>Draft genome sequence of the pathogenic fungus Scedosporium apiospermum.</title>
        <authorList>
            <person name="Vandeputte P."/>
            <person name="Ghamrawi S."/>
            <person name="Rechenmann M."/>
            <person name="Iltis A."/>
            <person name="Giraud S."/>
            <person name="Fleury M."/>
            <person name="Thornton C."/>
            <person name="Delhaes L."/>
            <person name="Meyer W."/>
            <person name="Papon N."/>
            <person name="Bouchara J.P."/>
        </authorList>
    </citation>
    <scope>NUCLEOTIDE SEQUENCE [LARGE SCALE GENOMIC DNA]</scope>
    <source>
        <strain evidence="4 5">IHEM 14462</strain>
    </source>
</reference>
<organism evidence="4 5">
    <name type="scientific">Pseudallescheria apiosperma</name>
    <name type="common">Scedosporium apiospermum</name>
    <dbReference type="NCBI Taxonomy" id="563466"/>
    <lineage>
        <taxon>Eukaryota</taxon>
        <taxon>Fungi</taxon>
        <taxon>Dikarya</taxon>
        <taxon>Ascomycota</taxon>
        <taxon>Pezizomycotina</taxon>
        <taxon>Sordariomycetes</taxon>
        <taxon>Hypocreomycetidae</taxon>
        <taxon>Microascales</taxon>
        <taxon>Microascaceae</taxon>
        <taxon>Scedosporium</taxon>
    </lineage>
</organism>
<keyword evidence="5" id="KW-1185">Reference proteome</keyword>
<dbReference type="Proteomes" id="UP000028545">
    <property type="component" value="Unassembled WGS sequence"/>
</dbReference>
<dbReference type="InterPro" id="IPR051532">
    <property type="entry name" value="Ester_Hydrolysis_Enzymes"/>
</dbReference>
<dbReference type="Pfam" id="PF00339">
    <property type="entry name" value="Arrestin_N"/>
    <property type="match status" value="1"/>
</dbReference>
<dbReference type="Pfam" id="PF13472">
    <property type="entry name" value="Lipase_GDSL_2"/>
    <property type="match status" value="1"/>
</dbReference>
<dbReference type="RefSeq" id="XP_016643435.1">
    <property type="nucleotide sequence ID" value="XM_016786833.1"/>
</dbReference>
<dbReference type="PANTHER" id="PTHR30383:SF31">
    <property type="entry name" value="SGNH HYDROLASE-TYPE ESTERASE DOMAIN-CONTAINING PROTEIN-RELATED"/>
    <property type="match status" value="1"/>
</dbReference>
<evidence type="ECO:0000259" key="3">
    <source>
        <dbReference type="SMART" id="SM01017"/>
    </source>
</evidence>
<evidence type="ECO:0000313" key="4">
    <source>
        <dbReference type="EMBL" id="KEZ43636.1"/>
    </source>
</evidence>
<dbReference type="KEGG" id="sapo:SAPIO_CDS4234"/>
<dbReference type="CDD" id="cd01833">
    <property type="entry name" value="XynB_like"/>
    <property type="match status" value="1"/>
</dbReference>
<evidence type="ECO:0000256" key="1">
    <source>
        <dbReference type="SAM" id="MobiDB-lite"/>
    </source>
</evidence>
<feature type="signal peptide" evidence="2">
    <location>
        <begin position="1"/>
        <end position="16"/>
    </location>
</feature>
<feature type="chain" id="PRO_5001775466" description="Arrestin C-terminal-like domain-containing protein" evidence="2">
    <location>
        <begin position="17"/>
        <end position="804"/>
    </location>
</feature>
<dbReference type="InterPro" id="IPR014752">
    <property type="entry name" value="Arrestin-like_C"/>
</dbReference>
<feature type="domain" description="Arrestin C-terminal-like" evidence="3">
    <location>
        <begin position="411"/>
        <end position="551"/>
    </location>
</feature>
<keyword evidence="2" id="KW-0732">Signal</keyword>
<dbReference type="Gene3D" id="3.40.50.1110">
    <property type="entry name" value="SGNH hydrolase"/>
    <property type="match status" value="1"/>
</dbReference>